<accession>T2JAM9</accession>
<keyword evidence="1" id="KW-0472">Membrane</keyword>
<reference evidence="2 3" key="1">
    <citation type="submission" date="2013-01" db="EMBL/GenBank/DDBJ databases">
        <authorList>
            <person name="Bench S."/>
        </authorList>
    </citation>
    <scope>NUCLEOTIDE SEQUENCE [LARGE SCALE GENOMIC DNA]</scope>
    <source>
        <strain evidence="2 3">WH 0401</strain>
    </source>
</reference>
<feature type="transmembrane region" description="Helical" evidence="1">
    <location>
        <begin position="14"/>
        <end position="35"/>
    </location>
</feature>
<comment type="caution">
    <text evidence="2">The sequence shown here is derived from an EMBL/GenBank/DDBJ whole genome shotgun (WGS) entry which is preliminary data.</text>
</comment>
<evidence type="ECO:0000313" key="3">
    <source>
        <dbReference type="Proteomes" id="UP000018198"/>
    </source>
</evidence>
<proteinExistence type="predicted"/>
<sequence>MFLSRLSLRSDKGFAMGFVLIVGVLMTATGAVMLLRSASEKEKVFLQKKHF</sequence>
<evidence type="ECO:0000313" key="2">
    <source>
        <dbReference type="EMBL" id="CCQ62270.1"/>
    </source>
</evidence>
<dbReference type="Proteomes" id="UP000018198">
    <property type="component" value="Unassembled WGS sequence"/>
</dbReference>
<evidence type="ECO:0000256" key="1">
    <source>
        <dbReference type="SAM" id="Phobius"/>
    </source>
</evidence>
<keyword evidence="1" id="KW-0812">Transmembrane</keyword>
<dbReference type="EMBL" id="CAQM01000475">
    <property type="protein sequence ID" value="CCQ62270.1"/>
    <property type="molecule type" value="Genomic_DNA"/>
</dbReference>
<organism evidence="2 3">
    <name type="scientific">Crocosphaera watsonii WH 0401</name>
    <dbReference type="NCBI Taxonomy" id="555881"/>
    <lineage>
        <taxon>Bacteria</taxon>
        <taxon>Bacillati</taxon>
        <taxon>Cyanobacteriota</taxon>
        <taxon>Cyanophyceae</taxon>
        <taxon>Oscillatoriophycideae</taxon>
        <taxon>Chroococcales</taxon>
        <taxon>Aphanothecaceae</taxon>
        <taxon>Crocosphaera</taxon>
    </lineage>
</organism>
<protein>
    <submittedName>
        <fullName evidence="2">Uncharacterized protein</fullName>
    </submittedName>
</protein>
<dbReference type="AlphaFoldDB" id="T2JAM9"/>
<name>T2JAM9_CROWT</name>
<gene>
    <name evidence="2" type="ORF">CWATWH0401_2744</name>
</gene>
<reference evidence="2 3" key="2">
    <citation type="submission" date="2013-09" db="EMBL/GenBank/DDBJ databases">
        <title>Whole genome comparison of six Crocosphaera watsonii strains with differing phenotypes.</title>
        <authorList>
            <person name="Bench S.R."/>
            <person name="Heller P."/>
            <person name="Frank I."/>
            <person name="Arciniega M."/>
            <person name="Shilova I.N."/>
            <person name="Zehr J.P."/>
        </authorList>
    </citation>
    <scope>NUCLEOTIDE SEQUENCE [LARGE SCALE GENOMIC DNA]</scope>
    <source>
        <strain evidence="2 3">WH 0401</strain>
    </source>
</reference>
<keyword evidence="1" id="KW-1133">Transmembrane helix</keyword>